<keyword evidence="3" id="KW-1185">Reference proteome</keyword>
<dbReference type="AlphaFoldDB" id="A0A317CBH7"/>
<name>A0A317CBH7_9GAMM</name>
<accession>A0A317CBH7</accession>
<evidence type="ECO:0008006" key="4">
    <source>
        <dbReference type="Google" id="ProtNLM"/>
    </source>
</evidence>
<dbReference type="OrthoDB" id="7060185at2"/>
<evidence type="ECO:0000256" key="1">
    <source>
        <dbReference type="SAM" id="SignalP"/>
    </source>
</evidence>
<reference evidence="2 3" key="1">
    <citation type="submission" date="2018-05" db="EMBL/GenBank/DDBJ databases">
        <title>Leucothrix arctica sp. nov., isolated from Arctic seawater.</title>
        <authorList>
            <person name="Choi A."/>
            <person name="Baek K."/>
        </authorList>
    </citation>
    <scope>NUCLEOTIDE SEQUENCE [LARGE SCALE GENOMIC DNA]</scope>
    <source>
        <strain evidence="2 3">IMCC9719</strain>
    </source>
</reference>
<sequence length="257" mass="27428">MKNTVILALSLLGIVLSGCAVKSDLTESSSFLEIAGDKYRKTGAINTDILFAGVKRSKGFNEDTFDPKFLPVLEQDISARQVTEAFNEQTGKAALEAATKAGIGRIFGGNTTSESKVAGKYSVFTLFNVHKFVSELNSDKNKNNIRLLSRYDSPRIITSVAIVFSRGTTRNASIAGNASLQIDSTGSDTSELTVKAGASGRTSSSLSNGTVFAYQYSSICWEKRDGEIKVATIEVDRPGIGLGQSCPSGTQDRVSNL</sequence>
<dbReference type="Proteomes" id="UP000245506">
    <property type="component" value="Unassembled WGS sequence"/>
</dbReference>
<organism evidence="2 3">
    <name type="scientific">Leucothrix arctica</name>
    <dbReference type="NCBI Taxonomy" id="1481894"/>
    <lineage>
        <taxon>Bacteria</taxon>
        <taxon>Pseudomonadati</taxon>
        <taxon>Pseudomonadota</taxon>
        <taxon>Gammaproteobacteria</taxon>
        <taxon>Thiotrichales</taxon>
        <taxon>Thiotrichaceae</taxon>
        <taxon>Leucothrix</taxon>
    </lineage>
</organism>
<feature type="signal peptide" evidence="1">
    <location>
        <begin position="1"/>
        <end position="22"/>
    </location>
</feature>
<dbReference type="PROSITE" id="PS51257">
    <property type="entry name" value="PROKAR_LIPOPROTEIN"/>
    <property type="match status" value="1"/>
</dbReference>
<dbReference type="RefSeq" id="WP_109825792.1">
    <property type="nucleotide sequence ID" value="NZ_QGKL01000042.1"/>
</dbReference>
<evidence type="ECO:0000313" key="2">
    <source>
        <dbReference type="EMBL" id="PWQ93710.1"/>
    </source>
</evidence>
<dbReference type="EMBL" id="QGKL01000042">
    <property type="protein sequence ID" value="PWQ93710.1"/>
    <property type="molecule type" value="Genomic_DNA"/>
</dbReference>
<protein>
    <recommendedName>
        <fullName evidence="4">Lipoprotein</fullName>
    </recommendedName>
</protein>
<evidence type="ECO:0000313" key="3">
    <source>
        <dbReference type="Proteomes" id="UP000245506"/>
    </source>
</evidence>
<gene>
    <name evidence="2" type="ORF">DKT75_19055</name>
</gene>
<proteinExistence type="predicted"/>
<keyword evidence="1" id="KW-0732">Signal</keyword>
<comment type="caution">
    <text evidence="2">The sequence shown here is derived from an EMBL/GenBank/DDBJ whole genome shotgun (WGS) entry which is preliminary data.</text>
</comment>
<feature type="chain" id="PRO_5016385444" description="Lipoprotein" evidence="1">
    <location>
        <begin position="23"/>
        <end position="257"/>
    </location>
</feature>